<organism evidence="3 4">
    <name type="scientific">Steinernema carpocapsae</name>
    <name type="common">Entomopathogenic nematode</name>
    <dbReference type="NCBI Taxonomy" id="34508"/>
    <lineage>
        <taxon>Eukaryota</taxon>
        <taxon>Metazoa</taxon>
        <taxon>Ecdysozoa</taxon>
        <taxon>Nematoda</taxon>
        <taxon>Chromadorea</taxon>
        <taxon>Rhabditida</taxon>
        <taxon>Tylenchina</taxon>
        <taxon>Panagrolaimomorpha</taxon>
        <taxon>Strongyloidoidea</taxon>
        <taxon>Steinernematidae</taxon>
        <taxon>Steinernema</taxon>
    </lineage>
</organism>
<keyword evidence="1" id="KW-1133">Transmembrane helix</keyword>
<feature type="domain" description="GP-PDE" evidence="2">
    <location>
        <begin position="115"/>
        <end position="384"/>
    </location>
</feature>
<sequence>MRIRDCCNGLLEGNGNKNTSVYEIPDFRESKSAVNCARRHSTSDSWVFSISSGFSSQLRCRRKNSMQDTIGFFIYGIFKWPNVLLLVPLVFYASYSALRNHPSRSQNKERFFKGFAFGGHRGSPTIEPENTMASMIQAKKEGANLIEFDVSLTKDGVPVILHDDTLDRTTNKSGAIRDTLFEDLKDVNANAKFPRKTGAGAFMAVPTMDELVRWAKENNMKMLFDVKDSDTVLADRLAALFHELDLYDSAIVCSFFPSVIYRVKRTDQKILTGLTWRRWFISYKDLEAKEPRFSGFKHYLTLVADVLHVWGINTWEPSFLGADMILTERREISQGFVNDQRASGREVCAWTVNEVDELRWMHNQLQIPILTDKSFLIKDVILAN</sequence>
<dbReference type="InterPro" id="IPR030395">
    <property type="entry name" value="GP_PDE_dom"/>
</dbReference>
<evidence type="ECO:0000313" key="4">
    <source>
        <dbReference type="Proteomes" id="UP000298663"/>
    </source>
</evidence>
<dbReference type="SUPFAM" id="SSF51695">
    <property type="entry name" value="PLC-like phosphodiesterases"/>
    <property type="match status" value="1"/>
</dbReference>
<dbReference type="OrthoDB" id="197419at2759"/>
<dbReference type="GO" id="GO:0006644">
    <property type="term" value="P:phospholipid metabolic process"/>
    <property type="evidence" value="ECO:0007669"/>
    <property type="project" value="TreeGrafter"/>
</dbReference>
<reference evidence="3 4" key="1">
    <citation type="journal article" date="2015" name="Genome Biol.">
        <title>Comparative genomics of Steinernema reveals deeply conserved gene regulatory networks.</title>
        <authorList>
            <person name="Dillman A.R."/>
            <person name="Macchietto M."/>
            <person name="Porter C.F."/>
            <person name="Rogers A."/>
            <person name="Williams B."/>
            <person name="Antoshechkin I."/>
            <person name="Lee M.M."/>
            <person name="Goodwin Z."/>
            <person name="Lu X."/>
            <person name="Lewis E.E."/>
            <person name="Goodrich-Blair H."/>
            <person name="Stock S.P."/>
            <person name="Adams B.J."/>
            <person name="Sternberg P.W."/>
            <person name="Mortazavi A."/>
        </authorList>
    </citation>
    <scope>NUCLEOTIDE SEQUENCE [LARGE SCALE GENOMIC DNA]</scope>
    <source>
        <strain evidence="3 4">ALL</strain>
    </source>
</reference>
<dbReference type="Gene3D" id="3.20.20.190">
    <property type="entry name" value="Phosphatidylinositol (PI) phosphodiesterase"/>
    <property type="match status" value="1"/>
</dbReference>
<comment type="caution">
    <text evidence="3">The sequence shown here is derived from an EMBL/GenBank/DDBJ whole genome shotgun (WGS) entry which is preliminary data.</text>
</comment>
<accession>A0A4U5PCR0</accession>
<dbReference type="PROSITE" id="PS51704">
    <property type="entry name" value="GP_PDE"/>
    <property type="match status" value="1"/>
</dbReference>
<reference evidence="3 4" key="2">
    <citation type="journal article" date="2019" name="G3 (Bethesda)">
        <title>Hybrid Assembly of the Genome of the Entomopathogenic Nematode Steinernema carpocapsae Identifies the X-Chromosome.</title>
        <authorList>
            <person name="Serra L."/>
            <person name="Macchietto M."/>
            <person name="Macias-Munoz A."/>
            <person name="McGill C.J."/>
            <person name="Rodriguez I.M."/>
            <person name="Rodriguez B."/>
            <person name="Murad R."/>
            <person name="Mortazavi A."/>
        </authorList>
    </citation>
    <scope>NUCLEOTIDE SEQUENCE [LARGE SCALE GENOMIC DNA]</scope>
    <source>
        <strain evidence="3 4">ALL</strain>
    </source>
</reference>
<dbReference type="PANTHER" id="PTHR46320:SF1">
    <property type="entry name" value="GLYCEROPHOSPHODIESTER PHOSPHODIESTERASE 1"/>
    <property type="match status" value="1"/>
</dbReference>
<dbReference type="STRING" id="34508.A0A4U5PCR0"/>
<feature type="transmembrane region" description="Helical" evidence="1">
    <location>
        <begin position="72"/>
        <end position="95"/>
    </location>
</feature>
<dbReference type="GO" id="GO:0006580">
    <property type="term" value="P:ethanolamine metabolic process"/>
    <property type="evidence" value="ECO:0007669"/>
    <property type="project" value="TreeGrafter"/>
</dbReference>
<keyword evidence="1" id="KW-0472">Membrane</keyword>
<keyword evidence="1" id="KW-0812">Transmembrane</keyword>
<evidence type="ECO:0000256" key="1">
    <source>
        <dbReference type="SAM" id="Phobius"/>
    </source>
</evidence>
<dbReference type="CDD" id="cd08573">
    <property type="entry name" value="GDPD_GDE1"/>
    <property type="match status" value="1"/>
</dbReference>
<evidence type="ECO:0000259" key="2">
    <source>
        <dbReference type="PROSITE" id="PS51704"/>
    </source>
</evidence>
<dbReference type="PANTHER" id="PTHR46320">
    <property type="entry name" value="GLYCEROPHOSPHODIESTER PHOSPHODIESTERASE 1"/>
    <property type="match status" value="1"/>
</dbReference>
<dbReference type="Pfam" id="PF03009">
    <property type="entry name" value="GDPD"/>
    <property type="match status" value="1"/>
</dbReference>
<proteinExistence type="predicted"/>
<dbReference type="GO" id="GO:0005886">
    <property type="term" value="C:plasma membrane"/>
    <property type="evidence" value="ECO:0007669"/>
    <property type="project" value="TreeGrafter"/>
</dbReference>
<dbReference type="InterPro" id="IPR017946">
    <property type="entry name" value="PLC-like_Pdiesterase_TIM-brl"/>
</dbReference>
<protein>
    <recommendedName>
        <fullName evidence="2">GP-PDE domain-containing protein</fullName>
    </recommendedName>
</protein>
<dbReference type="Proteomes" id="UP000298663">
    <property type="component" value="Unassembled WGS sequence"/>
</dbReference>
<dbReference type="AlphaFoldDB" id="A0A4U5PCR0"/>
<dbReference type="GO" id="GO:0070291">
    <property type="term" value="P:N-acylethanolamine metabolic process"/>
    <property type="evidence" value="ECO:0007669"/>
    <property type="project" value="TreeGrafter"/>
</dbReference>
<keyword evidence="4" id="KW-1185">Reference proteome</keyword>
<name>A0A4U5PCR0_STECR</name>
<dbReference type="GO" id="GO:0008889">
    <property type="term" value="F:glycerophosphodiester phosphodiesterase activity"/>
    <property type="evidence" value="ECO:0007669"/>
    <property type="project" value="TreeGrafter"/>
</dbReference>
<dbReference type="EMBL" id="AZBU02000002">
    <property type="protein sequence ID" value="TKR94096.1"/>
    <property type="molecule type" value="Genomic_DNA"/>
</dbReference>
<gene>
    <name evidence="3" type="ORF">L596_008429</name>
</gene>
<evidence type="ECO:0000313" key="3">
    <source>
        <dbReference type="EMBL" id="TKR94096.1"/>
    </source>
</evidence>